<gene>
    <name evidence="1" type="ORF">FCL42_19865</name>
</gene>
<name>A0A4U1BFW2_9GAMM</name>
<protein>
    <submittedName>
        <fullName evidence="1">Uncharacterized protein</fullName>
    </submittedName>
</protein>
<keyword evidence="2" id="KW-1185">Reference proteome</keyword>
<dbReference type="AlphaFoldDB" id="A0A4U1BFW2"/>
<dbReference type="Proteomes" id="UP000305675">
    <property type="component" value="Unassembled WGS sequence"/>
</dbReference>
<evidence type="ECO:0000313" key="1">
    <source>
        <dbReference type="EMBL" id="TKB50043.1"/>
    </source>
</evidence>
<accession>A0A4U1BFW2</accession>
<comment type="caution">
    <text evidence="1">The sequence shown here is derived from an EMBL/GenBank/DDBJ whole genome shotgun (WGS) entry which is preliminary data.</text>
</comment>
<dbReference type="EMBL" id="SWCJ01000024">
    <property type="protein sequence ID" value="TKB50043.1"/>
    <property type="molecule type" value="Genomic_DNA"/>
</dbReference>
<organism evidence="1 2">
    <name type="scientific">Ferrimonas aestuarii</name>
    <dbReference type="NCBI Taxonomy" id="2569539"/>
    <lineage>
        <taxon>Bacteria</taxon>
        <taxon>Pseudomonadati</taxon>
        <taxon>Pseudomonadota</taxon>
        <taxon>Gammaproteobacteria</taxon>
        <taxon>Alteromonadales</taxon>
        <taxon>Ferrimonadaceae</taxon>
        <taxon>Ferrimonas</taxon>
    </lineage>
</organism>
<sequence>MTMNHLFTYVRAINDDATPLIESRVVIEQEQLEEDGTLTDYGEYRYAFNNGVVIKQTLETEQGDDANEMTCPECWISYEVLSQPQGIEVSPKQKHFINRCQQSFWLKISQAQ</sequence>
<dbReference type="RefSeq" id="WP_136865175.1">
    <property type="nucleotide sequence ID" value="NZ_SWCJ01000024.1"/>
</dbReference>
<evidence type="ECO:0000313" key="2">
    <source>
        <dbReference type="Proteomes" id="UP000305675"/>
    </source>
</evidence>
<reference evidence="1 2" key="1">
    <citation type="submission" date="2019-04" db="EMBL/GenBank/DDBJ databases">
        <authorList>
            <person name="Hwang J.C."/>
        </authorList>
    </citation>
    <scope>NUCLEOTIDE SEQUENCE [LARGE SCALE GENOMIC DNA]</scope>
    <source>
        <strain evidence="1 2">IMCC35002</strain>
    </source>
</reference>
<proteinExistence type="predicted"/>
<dbReference type="OrthoDB" id="8605335at2"/>